<dbReference type="EMBL" id="QRLF01000062">
    <property type="protein sequence ID" value="RHI82883.1"/>
    <property type="molecule type" value="Genomic_DNA"/>
</dbReference>
<dbReference type="AlphaFoldDB" id="A0A415BFP6"/>
<evidence type="ECO:0000313" key="1">
    <source>
        <dbReference type="EMBL" id="RHI82883.1"/>
    </source>
</evidence>
<name>A0A415BFP6_PHOVU</name>
<dbReference type="Gene3D" id="3.40.50.720">
    <property type="entry name" value="NAD(P)-binding Rossmann-like Domain"/>
    <property type="match status" value="1"/>
</dbReference>
<organism evidence="1 2">
    <name type="scientific">Phocaeicola vulgatus</name>
    <name type="common">Bacteroides vulgatus</name>
    <dbReference type="NCBI Taxonomy" id="821"/>
    <lineage>
        <taxon>Bacteria</taxon>
        <taxon>Pseudomonadati</taxon>
        <taxon>Bacteroidota</taxon>
        <taxon>Bacteroidia</taxon>
        <taxon>Bacteroidales</taxon>
        <taxon>Bacteroidaceae</taxon>
        <taxon>Phocaeicola</taxon>
    </lineage>
</organism>
<proteinExistence type="predicted"/>
<dbReference type="SUPFAM" id="SSF51735">
    <property type="entry name" value="NAD(P)-binding Rossmann-fold domains"/>
    <property type="match status" value="1"/>
</dbReference>
<sequence>MDIRFDNKVAFVTGAAGDIGFAAAKMFAEAGA</sequence>
<comment type="caution">
    <text evidence="1">The sequence shown here is derived from an EMBL/GenBank/DDBJ whole genome shotgun (WGS) entry which is preliminary data.</text>
</comment>
<dbReference type="Proteomes" id="UP000285777">
    <property type="component" value="Unassembled WGS sequence"/>
</dbReference>
<protein>
    <submittedName>
        <fullName evidence="1">Oxidoreductase</fullName>
    </submittedName>
</protein>
<accession>A0A415BFP6</accession>
<dbReference type="InterPro" id="IPR036291">
    <property type="entry name" value="NAD(P)-bd_dom_sf"/>
</dbReference>
<reference evidence="1 2" key="1">
    <citation type="submission" date="2018-08" db="EMBL/GenBank/DDBJ databases">
        <title>A genome reference for cultivated species of the human gut microbiota.</title>
        <authorList>
            <person name="Zou Y."/>
            <person name="Xue W."/>
            <person name="Luo G."/>
        </authorList>
    </citation>
    <scope>NUCLEOTIDE SEQUENCE [LARGE SCALE GENOMIC DNA]</scope>
    <source>
        <strain evidence="1 2">AM13-21</strain>
    </source>
</reference>
<evidence type="ECO:0000313" key="2">
    <source>
        <dbReference type="Proteomes" id="UP000285777"/>
    </source>
</evidence>
<feature type="non-terminal residue" evidence="1">
    <location>
        <position position="32"/>
    </location>
</feature>
<gene>
    <name evidence="1" type="ORF">DW150_21880</name>
</gene>